<proteinExistence type="predicted"/>
<evidence type="ECO:0000313" key="2">
    <source>
        <dbReference type="EMBL" id="MDN3204722.1"/>
    </source>
</evidence>
<comment type="caution">
    <text evidence="2">The sequence shown here is derived from an EMBL/GenBank/DDBJ whole genome shotgun (WGS) entry which is preliminary data.</text>
</comment>
<keyword evidence="1" id="KW-0812">Transmembrane</keyword>
<gene>
    <name evidence="2" type="ORF">QVH07_11210</name>
</gene>
<protein>
    <recommendedName>
        <fullName evidence="4">Glycosyltransferase RgtA/B/C/D-like domain-containing protein</fullName>
    </recommendedName>
</protein>
<feature type="transmembrane region" description="Helical" evidence="1">
    <location>
        <begin position="7"/>
        <end position="28"/>
    </location>
</feature>
<feature type="transmembrane region" description="Helical" evidence="1">
    <location>
        <begin position="326"/>
        <end position="345"/>
    </location>
</feature>
<organism evidence="2 3">
    <name type="scientific">Algoriphagus sediminis</name>
    <dbReference type="NCBI Taxonomy" id="3057113"/>
    <lineage>
        <taxon>Bacteria</taxon>
        <taxon>Pseudomonadati</taxon>
        <taxon>Bacteroidota</taxon>
        <taxon>Cytophagia</taxon>
        <taxon>Cytophagales</taxon>
        <taxon>Cyclobacteriaceae</taxon>
        <taxon>Algoriphagus</taxon>
    </lineage>
</organism>
<feature type="transmembrane region" description="Helical" evidence="1">
    <location>
        <begin position="153"/>
        <end position="177"/>
    </location>
</feature>
<accession>A0ABT7YDX1</accession>
<feature type="transmembrane region" description="Helical" evidence="1">
    <location>
        <begin position="197"/>
        <end position="214"/>
    </location>
</feature>
<dbReference type="EMBL" id="JAUEPH010000004">
    <property type="protein sequence ID" value="MDN3204722.1"/>
    <property type="molecule type" value="Genomic_DNA"/>
</dbReference>
<sequence length="516" mass="60727">MRYLERSGFWIALGFLSMFILWFLSWRFQTNDDVIMMWLVSGAYTGVPEPYAVFIHPSLSLCLSVLYDHFPRFNWYGFFWFLFLFFAYTGLILTIFKAIKPELRIIFCTLIFVISIHFCLFPQFTLVAGWCMISALLLLFSEGGSRKDTGLQLFGFVLLVIGLLVRIESCILVFIGWIVFQVFSNGMRTLSKNLPRYALIILFIGLAFGSKLIYEKKNVDKEFLAFNKARSSVIDHPGFYHLSRNKGIEKGTDWKYFSRWFMDDLDLSVEELEAKKDELDQLIFSKNSFKNSILRLWIIGKTELFKVFISSVIILLFLVMRKNWKLSSGAVLWILFFLLMNHFFLLQGRVQVLFALVFLFPMLMPGSRFKWNLPTKWIGFVLLGLLCLHFINTRMEAKERHLMNQEFFNLLSENNGEDPVFTEGYMEYHFEHVYHKDSLAPVISFGWISNSEFQSKALRIRNISSMRNLDSFHLFQAKSKEPPIFPDYVSFLNGKLYLQKIEKGQYFNFYEYSKVQ</sequence>
<evidence type="ECO:0000256" key="1">
    <source>
        <dbReference type="SAM" id="Phobius"/>
    </source>
</evidence>
<name>A0ABT7YDX1_9BACT</name>
<feature type="transmembrane region" description="Helical" evidence="1">
    <location>
        <begin position="377"/>
        <end position="395"/>
    </location>
</feature>
<feature type="transmembrane region" description="Helical" evidence="1">
    <location>
        <begin position="75"/>
        <end position="96"/>
    </location>
</feature>
<keyword evidence="3" id="KW-1185">Reference proteome</keyword>
<reference evidence="2" key="1">
    <citation type="submission" date="2023-06" db="EMBL/GenBank/DDBJ databases">
        <title>Robiginitalea aurantiacus sp. nov. and Algoriphagus sediminis sp. nov., isolated from coastal sediment.</title>
        <authorList>
            <person name="Zhou Z.Y."/>
            <person name="An J."/>
            <person name="Jia Y.W."/>
            <person name="Du Z.J."/>
        </authorList>
    </citation>
    <scope>NUCLEOTIDE SEQUENCE</scope>
    <source>
        <strain evidence="2">C2-7</strain>
    </source>
</reference>
<evidence type="ECO:0000313" key="3">
    <source>
        <dbReference type="Proteomes" id="UP001171916"/>
    </source>
</evidence>
<dbReference type="Proteomes" id="UP001171916">
    <property type="component" value="Unassembled WGS sequence"/>
</dbReference>
<evidence type="ECO:0008006" key="4">
    <source>
        <dbReference type="Google" id="ProtNLM"/>
    </source>
</evidence>
<keyword evidence="1" id="KW-0472">Membrane</keyword>
<keyword evidence="1" id="KW-1133">Transmembrane helix</keyword>
<feature type="transmembrane region" description="Helical" evidence="1">
    <location>
        <begin position="124"/>
        <end position="141"/>
    </location>
</feature>
<feature type="transmembrane region" description="Helical" evidence="1">
    <location>
        <begin position="304"/>
        <end position="320"/>
    </location>
</feature>